<accession>A0AAD4ETY8</accession>
<organism evidence="2 3">
    <name type="scientific">Staphylotrichum longicolle</name>
    <dbReference type="NCBI Taxonomy" id="669026"/>
    <lineage>
        <taxon>Eukaryota</taxon>
        <taxon>Fungi</taxon>
        <taxon>Dikarya</taxon>
        <taxon>Ascomycota</taxon>
        <taxon>Pezizomycotina</taxon>
        <taxon>Sordariomycetes</taxon>
        <taxon>Sordariomycetidae</taxon>
        <taxon>Sordariales</taxon>
        <taxon>Chaetomiaceae</taxon>
        <taxon>Staphylotrichum</taxon>
    </lineage>
</organism>
<dbReference type="PANTHER" id="PTHR23024">
    <property type="entry name" value="ARYLACETAMIDE DEACETYLASE"/>
    <property type="match status" value="1"/>
</dbReference>
<gene>
    <name evidence="2" type="ORF">NEMBOFW57_007060</name>
</gene>
<name>A0AAD4ETY8_9PEZI</name>
<feature type="domain" description="Alpha/beta hydrolase fold-3" evidence="1">
    <location>
        <begin position="60"/>
        <end position="182"/>
    </location>
</feature>
<dbReference type="EMBL" id="JAHCVI010000003">
    <property type="protein sequence ID" value="KAG7287548.1"/>
    <property type="molecule type" value="Genomic_DNA"/>
</dbReference>
<dbReference type="InterPro" id="IPR050466">
    <property type="entry name" value="Carboxylest/Gibb_receptor"/>
</dbReference>
<dbReference type="Gene3D" id="3.40.50.1820">
    <property type="entry name" value="alpha/beta hydrolase"/>
    <property type="match status" value="1"/>
</dbReference>
<dbReference type="GO" id="GO:0016787">
    <property type="term" value="F:hydrolase activity"/>
    <property type="evidence" value="ECO:0007669"/>
    <property type="project" value="InterPro"/>
</dbReference>
<dbReference type="PANTHER" id="PTHR23024:SF339">
    <property type="entry name" value="ALPHA_BETA HYDROLASE FOLD-3 DOMAIN-CONTAINING PROTEIN"/>
    <property type="match status" value="1"/>
</dbReference>
<evidence type="ECO:0000313" key="2">
    <source>
        <dbReference type="EMBL" id="KAG7287548.1"/>
    </source>
</evidence>
<evidence type="ECO:0000259" key="1">
    <source>
        <dbReference type="Pfam" id="PF07859"/>
    </source>
</evidence>
<reference evidence="2" key="1">
    <citation type="submission" date="2023-02" db="EMBL/GenBank/DDBJ databases">
        <authorList>
            <person name="Palmer J.M."/>
        </authorList>
    </citation>
    <scope>NUCLEOTIDE SEQUENCE</scope>
    <source>
        <strain evidence="2">FW57</strain>
    </source>
</reference>
<sequence length="324" mass="35198">MALIPPERGEQVVADLQARFDRVDVPYKTVNNTAINTAIFVPKTISSAAASTTTTTVPVLVHFHGGALLMGTYPEPVRDLAHSTPAIFVSPGYRLAPEARGVEILDDVADFWTWLHAHLPAAVAERWPHLAPDLARVVAVGESAGGFLTLQSAFLFNRAARLRAAVALYPAMYLDLPAFSPRAAEPVPAWDALVADYLKDVAANPGTVRVSTPWPEKVDLLSAGLGNGLMRELLGEDPEGKLTLKYALEKAEEVPPPVWVVQGTEDVIIPKPATDELVERIAREKPKAMVKYTVQPGGHGFDGLNTVKDDWVREGVDFVKGYWL</sequence>
<dbReference type="Pfam" id="PF07859">
    <property type="entry name" value="Abhydrolase_3"/>
    <property type="match status" value="1"/>
</dbReference>
<comment type="caution">
    <text evidence="2">The sequence shown here is derived from an EMBL/GenBank/DDBJ whole genome shotgun (WGS) entry which is preliminary data.</text>
</comment>
<dbReference type="InterPro" id="IPR029058">
    <property type="entry name" value="AB_hydrolase_fold"/>
</dbReference>
<dbReference type="SUPFAM" id="SSF53474">
    <property type="entry name" value="alpha/beta-Hydrolases"/>
    <property type="match status" value="1"/>
</dbReference>
<keyword evidence="3" id="KW-1185">Reference proteome</keyword>
<evidence type="ECO:0000313" key="3">
    <source>
        <dbReference type="Proteomes" id="UP001197093"/>
    </source>
</evidence>
<dbReference type="Proteomes" id="UP001197093">
    <property type="component" value="Unassembled WGS sequence"/>
</dbReference>
<dbReference type="AlphaFoldDB" id="A0AAD4ETY8"/>
<dbReference type="InterPro" id="IPR013094">
    <property type="entry name" value="AB_hydrolase_3"/>
</dbReference>
<proteinExistence type="predicted"/>
<protein>
    <recommendedName>
        <fullName evidence="1">Alpha/beta hydrolase fold-3 domain-containing protein</fullName>
    </recommendedName>
</protein>